<comment type="caution">
    <text evidence="5">The sequence shown here is derived from an EMBL/GenBank/DDBJ whole genome shotgun (WGS) entry which is preliminary data.</text>
</comment>
<dbReference type="Pfam" id="PF08218">
    <property type="entry name" value="Citrate_ly_lig"/>
    <property type="match status" value="1"/>
</dbReference>
<accession>G5JPA1</accession>
<comment type="catalytic activity">
    <reaction evidence="3">
        <text>holo-[citrate lyase ACP] + acetate + ATP = acetyl-[citrate lyase ACP] + AMP + diphosphate</text>
        <dbReference type="Rhea" id="RHEA:23788"/>
        <dbReference type="Rhea" id="RHEA-COMP:10158"/>
        <dbReference type="Rhea" id="RHEA-COMP:13710"/>
        <dbReference type="ChEBI" id="CHEBI:30089"/>
        <dbReference type="ChEBI" id="CHEBI:30616"/>
        <dbReference type="ChEBI" id="CHEBI:33019"/>
        <dbReference type="ChEBI" id="CHEBI:82683"/>
        <dbReference type="ChEBI" id="CHEBI:137976"/>
        <dbReference type="ChEBI" id="CHEBI:456215"/>
        <dbReference type="EC" id="6.2.1.22"/>
    </reaction>
</comment>
<dbReference type="Gene3D" id="3.40.630.30">
    <property type="match status" value="1"/>
</dbReference>
<feature type="domain" description="N-acetyltransferase" evidence="4">
    <location>
        <begin position="1"/>
        <end position="139"/>
    </location>
</feature>
<keyword evidence="6" id="KW-1185">Reference proteome</keyword>
<dbReference type="CDD" id="cd02169">
    <property type="entry name" value="Citrate_lyase_ligase"/>
    <property type="match status" value="1"/>
</dbReference>
<gene>
    <name evidence="5" type="ORF">STRCR_0335</name>
</gene>
<comment type="function">
    <text evidence="3">Acetylation of prosthetic group (2-(5''-phosphoribosyl)-3'-dephosphocoenzyme-A) of the gamma subunit of citrate lyase.</text>
</comment>
<evidence type="ECO:0000256" key="2">
    <source>
        <dbReference type="ARBA" id="ARBA00022840"/>
    </source>
</evidence>
<dbReference type="PIRSF" id="PIRSF005751">
    <property type="entry name" value="Acet_citr_lig"/>
    <property type="match status" value="1"/>
</dbReference>
<dbReference type="GO" id="GO:0005524">
    <property type="term" value="F:ATP binding"/>
    <property type="evidence" value="ECO:0007669"/>
    <property type="project" value="UniProtKB-UniRule"/>
</dbReference>
<evidence type="ECO:0000259" key="4">
    <source>
        <dbReference type="PROSITE" id="PS51186"/>
    </source>
</evidence>
<dbReference type="STRING" id="873449.STRCR_0335"/>
<name>G5JPA1_STRCG</name>
<dbReference type="Proteomes" id="UP000004322">
    <property type="component" value="Unassembled WGS sequence"/>
</dbReference>
<dbReference type="SMART" id="SM00764">
    <property type="entry name" value="Citrate_ly_lig"/>
    <property type="match status" value="1"/>
</dbReference>
<dbReference type="NCBIfam" id="TIGR00125">
    <property type="entry name" value="cyt_tran_rel"/>
    <property type="match status" value="1"/>
</dbReference>
<keyword evidence="1 3" id="KW-0547">Nucleotide-binding</keyword>
<dbReference type="InterPro" id="IPR004821">
    <property type="entry name" value="Cyt_trans-like"/>
</dbReference>
<dbReference type="EC" id="6.2.1.22" evidence="3"/>
<evidence type="ECO:0000313" key="5">
    <source>
        <dbReference type="EMBL" id="EHI75116.1"/>
    </source>
</evidence>
<dbReference type="InterPro" id="IPR005216">
    <property type="entry name" value="Citrate_lyase_ligase"/>
</dbReference>
<evidence type="ECO:0000256" key="3">
    <source>
        <dbReference type="PIRNR" id="PIRNR005751"/>
    </source>
</evidence>
<proteinExistence type="predicted"/>
<dbReference type="PANTHER" id="PTHR40599">
    <property type="entry name" value="[CITRATE [PRO-3S]-LYASE] LIGASE"/>
    <property type="match status" value="1"/>
</dbReference>
<protein>
    <recommendedName>
        <fullName evidence="3">[Citrate [pro-3S]-lyase] ligase</fullName>
        <ecNumber evidence="3">6.2.1.22</ecNumber>
    </recommendedName>
</protein>
<evidence type="ECO:0000313" key="6">
    <source>
        <dbReference type="Proteomes" id="UP000004322"/>
    </source>
</evidence>
<dbReference type="NCBIfam" id="TIGR00124">
    <property type="entry name" value="cit_ly_ligase"/>
    <property type="match status" value="1"/>
</dbReference>
<dbReference type="InterPro" id="IPR013166">
    <property type="entry name" value="Citrate_lyase_ligase_C"/>
</dbReference>
<dbReference type="GO" id="GO:0008771">
    <property type="term" value="F:[citrate (pro-3S)-lyase] ligase activity"/>
    <property type="evidence" value="ECO:0007669"/>
    <property type="project" value="UniProtKB-EC"/>
</dbReference>
<dbReference type="Gene3D" id="3.40.50.620">
    <property type="entry name" value="HUPs"/>
    <property type="match status" value="1"/>
</dbReference>
<dbReference type="PANTHER" id="PTHR40599:SF1">
    <property type="entry name" value="[CITRATE [PRO-3S]-LYASE] LIGASE"/>
    <property type="match status" value="1"/>
</dbReference>
<dbReference type="EMBL" id="AEUV02000002">
    <property type="protein sequence ID" value="EHI75116.1"/>
    <property type="molecule type" value="Genomic_DNA"/>
</dbReference>
<dbReference type="eggNOG" id="COG3053">
    <property type="taxonomic scope" value="Bacteria"/>
</dbReference>
<dbReference type="InterPro" id="IPR000182">
    <property type="entry name" value="GNAT_dom"/>
</dbReference>
<organism evidence="5 6">
    <name type="scientific">Streptococcus criceti HS-6</name>
    <dbReference type="NCBI Taxonomy" id="873449"/>
    <lineage>
        <taxon>Bacteria</taxon>
        <taxon>Bacillati</taxon>
        <taxon>Bacillota</taxon>
        <taxon>Bacilli</taxon>
        <taxon>Lactobacillales</taxon>
        <taxon>Streptococcaceae</taxon>
        <taxon>Streptococcus</taxon>
    </lineage>
</organism>
<dbReference type="AlphaFoldDB" id="G5JPA1"/>
<evidence type="ECO:0000256" key="1">
    <source>
        <dbReference type="ARBA" id="ARBA00022741"/>
    </source>
</evidence>
<dbReference type="InterPro" id="IPR014729">
    <property type="entry name" value="Rossmann-like_a/b/a_fold"/>
</dbReference>
<dbReference type="GO" id="GO:0016829">
    <property type="term" value="F:lyase activity"/>
    <property type="evidence" value="ECO:0007669"/>
    <property type="project" value="UniProtKB-KW"/>
</dbReference>
<keyword evidence="3 5" id="KW-0436">Ligase</keyword>
<keyword evidence="2 3" id="KW-0067">ATP-binding</keyword>
<dbReference type="InterPro" id="IPR016181">
    <property type="entry name" value="Acyl_CoA_acyltransferase"/>
</dbReference>
<dbReference type="OrthoDB" id="9779753at2"/>
<dbReference type="SUPFAM" id="SSF55729">
    <property type="entry name" value="Acyl-CoA N-acyltransferases (Nat)"/>
    <property type="match status" value="1"/>
</dbReference>
<dbReference type="PROSITE" id="PS51186">
    <property type="entry name" value="GNAT"/>
    <property type="match status" value="1"/>
</dbReference>
<dbReference type="RefSeq" id="WP_004229194.1">
    <property type="nucleotide sequence ID" value="NZ_AEUV02000002.1"/>
</dbReference>
<sequence length="349" mass="39708">MSAYSISKIFPSDVASFKKIDQLLEQEGIRRDDNLDYTCAIFDEDLNVIATGSCFGNTLRCLGVRQDYQGEGLLNKIVSHLVNLQFERGNSHIFLYTKPCTAKYFTDLGFYEIVRLPKKISFMENKKSGFQTYLSKLAKNPWTGPRTAALVLNANPFTLGHQYLIEQAAAENDWLHLFIVSEDSSLVPFSIRKQLVQAGTAHLKNIIYHDTGDYIISRSTFPSYFLRDKEQVIESQARIDLTIFIQIAKELDISRRYVGEEPTSLVTSLYNQIMQEDLPKAGIDCITLPRKETAEGQVISASTARQAIKEGNWKLLERLLPQSSLDYFLSEQAKPVIERIQAADEVRHY</sequence>
<dbReference type="GO" id="GO:0016747">
    <property type="term" value="F:acyltransferase activity, transferring groups other than amino-acyl groups"/>
    <property type="evidence" value="ECO:0007669"/>
    <property type="project" value="InterPro"/>
</dbReference>
<reference evidence="5" key="1">
    <citation type="submission" date="2011-07" db="EMBL/GenBank/DDBJ databases">
        <authorList>
            <person name="Stanhope M.J."/>
            <person name="Durkin A.S."/>
            <person name="Hostetler J."/>
            <person name="Kim M."/>
            <person name="Radune D."/>
            <person name="Singh I."/>
            <person name="Town C.D."/>
        </authorList>
    </citation>
    <scope>NUCLEOTIDE SEQUENCE [LARGE SCALE GENOMIC DNA]</scope>
    <source>
        <strain evidence="5">HS-6</strain>
    </source>
</reference>
<dbReference type="SUPFAM" id="SSF52374">
    <property type="entry name" value="Nucleotidylyl transferase"/>
    <property type="match status" value="1"/>
</dbReference>